<accession>A0A8S5QEQ9</accession>
<proteinExistence type="predicted"/>
<reference evidence="1" key="1">
    <citation type="journal article" date="2021" name="Proc. Natl. Acad. Sci. U.S.A.">
        <title>A Catalog of Tens of Thousands of Viruses from Human Metagenomes Reveals Hidden Associations with Chronic Diseases.</title>
        <authorList>
            <person name="Tisza M.J."/>
            <person name="Buck C.B."/>
        </authorList>
    </citation>
    <scope>NUCLEOTIDE SEQUENCE</scope>
    <source>
        <strain evidence="1">Ctn8H20</strain>
    </source>
</reference>
<sequence length="278" mass="33553">MSNYINKHSILGLMNKNAYLNTDITELSFYKTKTKNKVVFFKELSEEDEAKYAEVNYMYLDEKPERKIKGMYKMSEVISVFDNKYFRNIRLCTDKELYQTLRKYRINREELKIIEFSQVNPADYKELQEDIVKMIEVWRYSDKGGMKYGWQEHAGIDKAFFERFFKMKPEEQDEYQVLFFVYQGTLMGYSVIEKEPDINGEYKYLIRKCITESPDGAGWRNLCLYIDYITFEQLWMRNGLNKFYVNWGASSRGALWYKMHKFPLFATEDRWFATVKNK</sequence>
<dbReference type="EMBL" id="BK015645">
    <property type="protein sequence ID" value="DAE17743.1"/>
    <property type="molecule type" value="Genomic_DNA"/>
</dbReference>
<evidence type="ECO:0000313" key="1">
    <source>
        <dbReference type="EMBL" id="DAE17743.1"/>
    </source>
</evidence>
<organism evidence="1">
    <name type="scientific">Myoviridae sp. ctn8H20</name>
    <dbReference type="NCBI Taxonomy" id="2825169"/>
    <lineage>
        <taxon>Viruses</taxon>
        <taxon>Duplodnaviria</taxon>
        <taxon>Heunggongvirae</taxon>
        <taxon>Uroviricota</taxon>
        <taxon>Caudoviricetes</taxon>
    </lineage>
</organism>
<protein>
    <submittedName>
        <fullName evidence="1">Uncharacterized protein</fullName>
    </submittedName>
</protein>
<name>A0A8S5QEQ9_9CAUD</name>